<evidence type="ECO:0000313" key="3">
    <source>
        <dbReference type="Proteomes" id="UP000745764"/>
    </source>
</evidence>
<accession>A0A9N8KKZ5</accession>
<dbReference type="Gene3D" id="3.30.450.20">
    <property type="entry name" value="PAS domain"/>
    <property type="match status" value="1"/>
</dbReference>
<proteinExistence type="predicted"/>
<dbReference type="EMBL" id="CAINUL010000016">
    <property type="protein sequence ID" value="CAD0113961.1"/>
    <property type="molecule type" value="Genomic_DNA"/>
</dbReference>
<evidence type="ECO:0000259" key="1">
    <source>
        <dbReference type="Pfam" id="PF08447"/>
    </source>
</evidence>
<dbReference type="InterPro" id="IPR035965">
    <property type="entry name" value="PAS-like_dom_sf"/>
</dbReference>
<dbReference type="AlphaFoldDB" id="A0A9N8KKZ5"/>
<evidence type="ECO:0000313" key="2">
    <source>
        <dbReference type="EMBL" id="CAD0113961.1"/>
    </source>
</evidence>
<dbReference type="Proteomes" id="UP000745764">
    <property type="component" value="Unassembled WGS sequence"/>
</dbReference>
<dbReference type="OrthoDB" id="10301060at2759"/>
<protein>
    <recommendedName>
        <fullName evidence="1">PAS fold-3 domain-containing protein</fullName>
    </recommendedName>
</protein>
<gene>
    <name evidence="2" type="ORF">AWRI4620_LOCUS8216</name>
</gene>
<reference evidence="2" key="1">
    <citation type="submission" date="2020-06" db="EMBL/GenBank/DDBJ databases">
        <authorList>
            <person name="Onetto C."/>
        </authorList>
    </citation>
    <scope>NUCLEOTIDE SEQUENCE</scope>
</reference>
<organism evidence="2 3">
    <name type="scientific">Aureobasidium uvarum</name>
    <dbReference type="NCBI Taxonomy" id="2773716"/>
    <lineage>
        <taxon>Eukaryota</taxon>
        <taxon>Fungi</taxon>
        <taxon>Dikarya</taxon>
        <taxon>Ascomycota</taxon>
        <taxon>Pezizomycotina</taxon>
        <taxon>Dothideomycetes</taxon>
        <taxon>Dothideomycetidae</taxon>
        <taxon>Dothideales</taxon>
        <taxon>Saccotheciaceae</taxon>
        <taxon>Aureobasidium</taxon>
    </lineage>
</organism>
<name>A0A9N8KKZ5_9PEZI</name>
<dbReference type="Pfam" id="PF08447">
    <property type="entry name" value="PAS_3"/>
    <property type="match status" value="1"/>
</dbReference>
<sequence length="191" mass="21647">MCPITPSSTNGAVTHKHEAAQRITKLLHGGQEPGSTPKRSLLWKGSVEELLGFGVQDIPTEESWWLARIHSEDLFDVVNSLSKILAPSPETPYASEARIWTHDYRFKLANGQFLLISERSIVDRDESGNVLCMTSTIFDAEKRKIERKAHREFLDSRNQFALIANNTPSGIWMMDPQGKPIYTRHTRVMLT</sequence>
<dbReference type="InterPro" id="IPR013655">
    <property type="entry name" value="PAS_fold_3"/>
</dbReference>
<feature type="domain" description="PAS fold-3" evidence="1">
    <location>
        <begin position="42"/>
        <end position="137"/>
    </location>
</feature>
<keyword evidence="3" id="KW-1185">Reference proteome</keyword>
<dbReference type="SUPFAM" id="SSF55785">
    <property type="entry name" value="PYP-like sensor domain (PAS domain)"/>
    <property type="match status" value="1"/>
</dbReference>
<comment type="caution">
    <text evidence="2">The sequence shown here is derived from an EMBL/GenBank/DDBJ whole genome shotgun (WGS) entry which is preliminary data.</text>
</comment>